<dbReference type="InterPro" id="IPR001810">
    <property type="entry name" value="F-box_dom"/>
</dbReference>
<dbReference type="InterPro" id="IPR006527">
    <property type="entry name" value="F-box-assoc_dom_typ1"/>
</dbReference>
<dbReference type="SUPFAM" id="SSF81383">
    <property type="entry name" value="F-box domain"/>
    <property type="match status" value="1"/>
</dbReference>
<name>A0A1J6JX80_NICAT</name>
<comment type="caution">
    <text evidence="2">The sequence shown here is derived from an EMBL/GenBank/DDBJ whole genome shotgun (WGS) entry which is preliminary data.</text>
</comment>
<evidence type="ECO:0000313" key="2">
    <source>
        <dbReference type="EMBL" id="OIT22370.1"/>
    </source>
</evidence>
<dbReference type="PANTHER" id="PTHR31672:SF13">
    <property type="entry name" value="F-BOX PROTEIN CPR30-LIKE"/>
    <property type="match status" value="1"/>
</dbReference>
<accession>A0A1J6JX80</accession>
<dbReference type="InterPro" id="IPR017451">
    <property type="entry name" value="F-box-assoc_interact_dom"/>
</dbReference>
<dbReference type="NCBIfam" id="TIGR01640">
    <property type="entry name" value="F_box_assoc_1"/>
    <property type="match status" value="1"/>
</dbReference>
<dbReference type="SMR" id="A0A1J6JX80"/>
<dbReference type="AlphaFoldDB" id="A0A1J6JX80"/>
<dbReference type="InterPro" id="IPR050796">
    <property type="entry name" value="SCF_F-box_component"/>
</dbReference>
<dbReference type="InterPro" id="IPR036047">
    <property type="entry name" value="F-box-like_dom_sf"/>
</dbReference>
<evidence type="ECO:0000313" key="3">
    <source>
        <dbReference type="Proteomes" id="UP000187609"/>
    </source>
</evidence>
<dbReference type="OMA" id="PVEYAFC"/>
<dbReference type="CDD" id="cd22157">
    <property type="entry name" value="F-box_AtFBW1-like"/>
    <property type="match status" value="1"/>
</dbReference>
<reference evidence="2" key="1">
    <citation type="submission" date="2016-11" db="EMBL/GenBank/DDBJ databases">
        <title>The genome of Nicotiana attenuata.</title>
        <authorList>
            <person name="Xu S."/>
            <person name="Brockmoeller T."/>
            <person name="Gaquerel E."/>
            <person name="Navarro A."/>
            <person name="Kuhl H."/>
            <person name="Gase K."/>
            <person name="Ling Z."/>
            <person name="Zhou W."/>
            <person name="Kreitzer C."/>
            <person name="Stanke M."/>
            <person name="Tang H."/>
            <person name="Lyons E."/>
            <person name="Pandey P."/>
            <person name="Pandey S.P."/>
            <person name="Timmermann B."/>
            <person name="Baldwin I.T."/>
        </authorList>
    </citation>
    <scope>NUCLEOTIDE SEQUENCE [LARGE SCALE GENOMIC DNA]</scope>
    <source>
        <strain evidence="2">UT</strain>
    </source>
</reference>
<gene>
    <name evidence="2" type="ORF">A4A49_37226</name>
</gene>
<sequence>MESKAQVSSISMEESSFEIPIELITEILSRLPVKSLLRFRCVSKSWLSLISSPEFAYTHLGIAANSKEYTQHSVILKSCPPDFKLKNCSLSSLLYDSVTEAFDLGYPMKKPRGYVRIMGSVNGLVCLVIEEKYFLLWNPSIRKFKKLPDPRGGDYIMYGFGYDEFHDDYKVVISDRLSYDSLDHVGVRIYSLKSDSWRNIRERWSGKLPSLWGVLLNGKLHWTSLTRSDIVYIDLADEKWGKMKQPCFGKGDFDIWLCMGVLGSDLSLFCNIPKTRADMWVMKEYGVKESWTKMFTVNWSDDPVEYAFCPPFCMSNKGEILFGFGSTFMIYNPKDSSIRYPEVTNRENLVGEKEEAQGLEERLRSGIVFSFGTFLAANSKFVFRSTNS</sequence>
<dbReference type="STRING" id="49451.A0A1J6JX80"/>
<dbReference type="PANTHER" id="PTHR31672">
    <property type="entry name" value="BNACNNG10540D PROTEIN"/>
    <property type="match status" value="1"/>
</dbReference>
<dbReference type="PROSITE" id="PS50181">
    <property type="entry name" value="FBOX"/>
    <property type="match status" value="1"/>
</dbReference>
<feature type="domain" description="F-box" evidence="1">
    <location>
        <begin position="13"/>
        <end position="60"/>
    </location>
</feature>
<dbReference type="Pfam" id="PF00646">
    <property type="entry name" value="F-box"/>
    <property type="match status" value="1"/>
</dbReference>
<dbReference type="EMBL" id="MJEQ01003715">
    <property type="protein sequence ID" value="OIT22370.1"/>
    <property type="molecule type" value="Genomic_DNA"/>
</dbReference>
<dbReference type="Gramene" id="OIT22370">
    <property type="protein sequence ID" value="OIT22370"/>
    <property type="gene ID" value="A4A49_37226"/>
</dbReference>
<dbReference type="SMART" id="SM00256">
    <property type="entry name" value="FBOX"/>
    <property type="match status" value="1"/>
</dbReference>
<dbReference type="Proteomes" id="UP000187609">
    <property type="component" value="Unassembled WGS sequence"/>
</dbReference>
<dbReference type="Pfam" id="PF07734">
    <property type="entry name" value="FBA_1"/>
    <property type="match status" value="1"/>
</dbReference>
<organism evidence="2 3">
    <name type="scientific">Nicotiana attenuata</name>
    <name type="common">Coyote tobacco</name>
    <dbReference type="NCBI Taxonomy" id="49451"/>
    <lineage>
        <taxon>Eukaryota</taxon>
        <taxon>Viridiplantae</taxon>
        <taxon>Streptophyta</taxon>
        <taxon>Embryophyta</taxon>
        <taxon>Tracheophyta</taxon>
        <taxon>Spermatophyta</taxon>
        <taxon>Magnoliopsida</taxon>
        <taxon>eudicotyledons</taxon>
        <taxon>Gunneridae</taxon>
        <taxon>Pentapetalae</taxon>
        <taxon>asterids</taxon>
        <taxon>lamiids</taxon>
        <taxon>Solanales</taxon>
        <taxon>Solanaceae</taxon>
        <taxon>Nicotianoideae</taxon>
        <taxon>Nicotianeae</taxon>
        <taxon>Nicotiana</taxon>
    </lineage>
</organism>
<keyword evidence="3" id="KW-1185">Reference proteome</keyword>
<dbReference type="Gene3D" id="1.20.1280.50">
    <property type="match status" value="1"/>
</dbReference>
<protein>
    <submittedName>
        <fullName evidence="2">F-boxkelch-repeat protein</fullName>
    </submittedName>
</protein>
<evidence type="ECO:0000259" key="1">
    <source>
        <dbReference type="PROSITE" id="PS50181"/>
    </source>
</evidence>
<proteinExistence type="predicted"/>